<dbReference type="AlphaFoldDB" id="A0A8J5YGT3"/>
<dbReference type="Pfam" id="PF10536">
    <property type="entry name" value="PMD"/>
    <property type="match status" value="2"/>
</dbReference>
<proteinExistence type="predicted"/>
<evidence type="ECO:0000259" key="1">
    <source>
        <dbReference type="Pfam" id="PF10536"/>
    </source>
</evidence>
<protein>
    <recommendedName>
        <fullName evidence="1">Aminotransferase-like plant mobile domain-containing protein</fullName>
    </recommendedName>
</protein>
<sequence>MPCLIRLLDRTDDWEMGQYRVLRGSVNSVGFLPDERLIPYLEIAGFGSAAFIRTFDLRYDLISALVERWRPETHTFHLPCGECTITLEDVVLQLGLPIDGNVVTGANFEHLPSTVNKREVMQAARSYIMHLIGGVLMPDANGSMVHLMYLPLLSNLHNTRSYSWGSAVLAMLYRELCRTTDPSTMDISGCLILLQSWALYRMPFLASISHQSYYFHSWSTNPGIGRSYTVPIYRLMIENHAGEGFVWMSYSVPEIMAVIPSSAYVHSNLWCISAPVINFHIVEWYHGDRVFRQFGYIQYIPTLPVQLGDIHGMSKRGAYGNNWGKVHEEYITMWNNRLGRVP</sequence>
<evidence type="ECO:0000313" key="3">
    <source>
        <dbReference type="Proteomes" id="UP000701853"/>
    </source>
</evidence>
<organism evidence="2 3">
    <name type="scientific">Gossypium anomalum</name>
    <dbReference type="NCBI Taxonomy" id="47600"/>
    <lineage>
        <taxon>Eukaryota</taxon>
        <taxon>Viridiplantae</taxon>
        <taxon>Streptophyta</taxon>
        <taxon>Embryophyta</taxon>
        <taxon>Tracheophyta</taxon>
        <taxon>Spermatophyta</taxon>
        <taxon>Magnoliopsida</taxon>
        <taxon>eudicotyledons</taxon>
        <taxon>Gunneridae</taxon>
        <taxon>Pentapetalae</taxon>
        <taxon>rosids</taxon>
        <taxon>malvids</taxon>
        <taxon>Malvales</taxon>
        <taxon>Malvaceae</taxon>
        <taxon>Malvoideae</taxon>
        <taxon>Gossypium</taxon>
    </lineage>
</organism>
<evidence type="ECO:0000313" key="2">
    <source>
        <dbReference type="EMBL" id="KAG8480852.1"/>
    </source>
</evidence>
<dbReference type="InterPro" id="IPR019557">
    <property type="entry name" value="AminoTfrase-like_pln_mobile"/>
</dbReference>
<keyword evidence="3" id="KW-1185">Reference proteome</keyword>
<dbReference type="EMBL" id="JAHUZN010000010">
    <property type="protein sequence ID" value="KAG8480852.1"/>
    <property type="molecule type" value="Genomic_DNA"/>
</dbReference>
<comment type="caution">
    <text evidence="2">The sequence shown here is derived from an EMBL/GenBank/DDBJ whole genome shotgun (WGS) entry which is preliminary data.</text>
</comment>
<dbReference type="Proteomes" id="UP000701853">
    <property type="component" value="Chromosome 10"/>
</dbReference>
<dbReference type="OrthoDB" id="1936739at2759"/>
<dbReference type="PANTHER" id="PTHR46033:SF8">
    <property type="entry name" value="PROTEIN MAINTENANCE OF MERISTEMS-LIKE"/>
    <property type="match status" value="1"/>
</dbReference>
<accession>A0A8J5YGT3</accession>
<feature type="domain" description="Aminotransferase-like plant mobile" evidence="1">
    <location>
        <begin position="120"/>
        <end position="340"/>
    </location>
</feature>
<dbReference type="InterPro" id="IPR044824">
    <property type="entry name" value="MAIN-like"/>
</dbReference>
<feature type="domain" description="Aminotransferase-like plant mobile" evidence="1">
    <location>
        <begin position="45"/>
        <end position="105"/>
    </location>
</feature>
<dbReference type="PANTHER" id="PTHR46033">
    <property type="entry name" value="PROTEIN MAIN-LIKE 2"/>
    <property type="match status" value="1"/>
</dbReference>
<reference evidence="2 3" key="1">
    <citation type="journal article" date="2021" name="bioRxiv">
        <title>The Gossypium anomalum genome as a resource for cotton improvement and evolutionary analysis of hybrid incompatibility.</title>
        <authorList>
            <person name="Grover C.E."/>
            <person name="Yuan D."/>
            <person name="Arick M.A."/>
            <person name="Miller E.R."/>
            <person name="Hu G."/>
            <person name="Peterson D.G."/>
            <person name="Wendel J.F."/>
            <person name="Udall J.A."/>
        </authorList>
    </citation>
    <scope>NUCLEOTIDE SEQUENCE [LARGE SCALE GENOMIC DNA]</scope>
    <source>
        <strain evidence="2">JFW-Udall</strain>
        <tissue evidence="2">Leaf</tissue>
    </source>
</reference>
<name>A0A8J5YGT3_9ROSI</name>
<dbReference type="GO" id="GO:0010073">
    <property type="term" value="P:meristem maintenance"/>
    <property type="evidence" value="ECO:0007669"/>
    <property type="project" value="InterPro"/>
</dbReference>
<gene>
    <name evidence="2" type="ORF">CXB51_025318</name>
</gene>